<dbReference type="GO" id="GO:0005774">
    <property type="term" value="C:vacuolar membrane"/>
    <property type="evidence" value="ECO:0007669"/>
    <property type="project" value="TreeGrafter"/>
</dbReference>
<feature type="transmembrane region" description="Helical" evidence="5">
    <location>
        <begin position="48"/>
        <end position="68"/>
    </location>
</feature>
<keyword evidence="2 5" id="KW-0812">Transmembrane</keyword>
<sequence>MSISSESSKVSVAETGQSNFSAVVNIILTGIGVGMLGLPGAIAQAGYVLGFILLLACGAEGLLDTHLLRKCMSSNTRNYEDIGRDAFGYPGMMSVTVALNVALVGTGCLLMLLLGQNSVLLAPEISQTYWILIWTAVMLPLACLRTMKQVGYFSGTVGVAAVFVVLVTIVVAGVQQRVQTTTSVPYRAAPISVVGLGTTFSTLTFSYAVTSTTTTILKDMRHPEAQSKVLLIAFISLILLFLAASLGGYIGWGQELLHYDTIINAMAPVPGQNSAVATTCIVGILIVCATHYVVMMNPACRIFEEWVGIKSNQIVRSCLLRSCLVAVTVLVAIFVPSFSALINLLGSICFSLIHNIYPSVFYLRLSYLKGEKIFGTPKWIATTLFLCFLMFISVIGSGFGVYAAIKELCAFIPSLILMSLPKSSDTSESIKVESTSSQGQSNISAVANIALTGIGVGMLSLPRAIAEAGYAFGFALLIFSGIVGMLYTQLLRACMKPDTRSYEDIGMDAFGRWGVAAVAFGVNGALLGTCCLLMLLLGQNSYKLYNGIAQEYWVLIWAGILLPISWLPNMKHIGYISSTVGVASVVVLLLTLIYTGFARVADNNTQHDAVYRPYPPSALGLGMSFASMTLAFAVTCASTTVLHDMKYPAAGRCVIYWGVSVIGLVYFLVSLSGYVGWGTSLSKFQNIIDAVTESSATYGPAAYLCICSILLLCITHYAVMLNPTSRILEVALRIREDQIVRSCLVRSGLVAFTVIIAIFVPNFQGLVGLLGSVCYSLIHNFYPSIFYIRLFLLKPLKERSGRAMMKVAGLTTLLIISVIGSICGIYDAVITLIS</sequence>
<dbReference type="Gene3D" id="1.20.1740.10">
    <property type="entry name" value="Amino acid/polyamine transporter I"/>
    <property type="match status" value="1"/>
</dbReference>
<accession>A0A7J6PKG7</accession>
<feature type="transmembrane region" description="Helical" evidence="5">
    <location>
        <begin position="20"/>
        <end position="42"/>
    </location>
</feature>
<keyword evidence="4 5" id="KW-0472">Membrane</keyword>
<feature type="transmembrane region" description="Helical" evidence="5">
    <location>
        <begin position="574"/>
        <end position="597"/>
    </location>
</feature>
<evidence type="ECO:0000256" key="3">
    <source>
        <dbReference type="ARBA" id="ARBA00022989"/>
    </source>
</evidence>
<dbReference type="InterPro" id="IPR013057">
    <property type="entry name" value="AA_transpt_TM"/>
</dbReference>
<feature type="transmembrane region" description="Helical" evidence="5">
    <location>
        <begin position="468"/>
        <end position="488"/>
    </location>
</feature>
<reference evidence="7 8" key="1">
    <citation type="submission" date="2020-04" db="EMBL/GenBank/DDBJ databases">
        <title>Perkinsus olseni comparative genomics.</title>
        <authorList>
            <person name="Bogema D.R."/>
        </authorList>
    </citation>
    <scope>NUCLEOTIDE SEQUENCE [LARGE SCALE GENOMIC DNA]</scope>
    <source>
        <strain evidence="7">00978-12</strain>
    </source>
</reference>
<feature type="transmembrane region" description="Helical" evidence="5">
    <location>
        <begin position="509"/>
        <end position="537"/>
    </location>
</feature>
<feature type="transmembrane region" description="Helical" evidence="5">
    <location>
        <begin position="766"/>
        <end position="792"/>
    </location>
</feature>
<feature type="transmembrane region" description="Helical" evidence="5">
    <location>
        <begin position="127"/>
        <end position="144"/>
    </location>
</feature>
<evidence type="ECO:0000256" key="1">
    <source>
        <dbReference type="ARBA" id="ARBA00004141"/>
    </source>
</evidence>
<feature type="transmembrane region" description="Helical" evidence="5">
    <location>
        <begin position="654"/>
        <end position="677"/>
    </location>
</feature>
<feature type="transmembrane region" description="Helical" evidence="5">
    <location>
        <begin position="617"/>
        <end position="642"/>
    </location>
</feature>
<gene>
    <name evidence="7" type="ORF">FOZ60_016625</name>
</gene>
<comment type="caution">
    <text evidence="7">The sequence shown here is derived from an EMBL/GenBank/DDBJ whole genome shotgun (WGS) entry which is preliminary data.</text>
</comment>
<evidence type="ECO:0000256" key="5">
    <source>
        <dbReference type="SAM" id="Phobius"/>
    </source>
</evidence>
<keyword evidence="3 5" id="KW-1133">Transmembrane helix</keyword>
<protein>
    <recommendedName>
        <fullName evidence="6">Amino acid transporter transmembrane domain-containing protein</fullName>
    </recommendedName>
</protein>
<feature type="transmembrane region" description="Helical" evidence="5">
    <location>
        <begin position="813"/>
        <end position="833"/>
    </location>
</feature>
<evidence type="ECO:0000313" key="8">
    <source>
        <dbReference type="Proteomes" id="UP000541610"/>
    </source>
</evidence>
<feature type="transmembrane region" description="Helical" evidence="5">
    <location>
        <begin position="229"/>
        <end position="252"/>
    </location>
</feature>
<feature type="transmembrane region" description="Helical" evidence="5">
    <location>
        <begin position="151"/>
        <end position="174"/>
    </location>
</feature>
<feature type="transmembrane region" description="Helical" evidence="5">
    <location>
        <begin position="341"/>
        <end position="365"/>
    </location>
</feature>
<feature type="domain" description="Amino acid transporter transmembrane" evidence="6">
    <location>
        <begin position="17"/>
        <end position="405"/>
    </location>
</feature>
<feature type="transmembrane region" description="Helical" evidence="5">
    <location>
        <begin position="186"/>
        <end position="209"/>
    </location>
</feature>
<dbReference type="AlphaFoldDB" id="A0A7J6PKG7"/>
<proteinExistence type="predicted"/>
<evidence type="ECO:0000313" key="7">
    <source>
        <dbReference type="EMBL" id="KAF4696618.1"/>
    </source>
</evidence>
<feature type="domain" description="Amino acid transporter transmembrane" evidence="6">
    <location>
        <begin position="440"/>
        <end position="828"/>
    </location>
</feature>
<dbReference type="Proteomes" id="UP000541610">
    <property type="component" value="Unassembled WGS sequence"/>
</dbReference>
<dbReference type="EMBL" id="JABANP010000009">
    <property type="protein sequence ID" value="KAF4696618.1"/>
    <property type="molecule type" value="Genomic_DNA"/>
</dbReference>
<feature type="transmembrane region" description="Helical" evidence="5">
    <location>
        <begin position="377"/>
        <end position="395"/>
    </location>
</feature>
<name>A0A7J6PKG7_PEROL</name>
<dbReference type="PANTHER" id="PTHR22950:SF349">
    <property type="entry name" value="AMINO ACID TRANSPORTER TRANSMEMBRANE DOMAIN-CONTAINING PROTEIN"/>
    <property type="match status" value="1"/>
</dbReference>
<dbReference type="Pfam" id="PF01490">
    <property type="entry name" value="Aa_trans"/>
    <property type="match status" value="2"/>
</dbReference>
<evidence type="ECO:0000256" key="4">
    <source>
        <dbReference type="ARBA" id="ARBA00023136"/>
    </source>
</evidence>
<evidence type="ECO:0000259" key="6">
    <source>
        <dbReference type="Pfam" id="PF01490"/>
    </source>
</evidence>
<dbReference type="PANTHER" id="PTHR22950">
    <property type="entry name" value="AMINO ACID TRANSPORTER"/>
    <property type="match status" value="1"/>
</dbReference>
<feature type="transmembrane region" description="Helical" evidence="5">
    <location>
        <begin position="697"/>
        <end position="719"/>
    </location>
</feature>
<dbReference type="GO" id="GO:0015179">
    <property type="term" value="F:L-amino acid transmembrane transporter activity"/>
    <property type="evidence" value="ECO:0007669"/>
    <property type="project" value="TreeGrafter"/>
</dbReference>
<feature type="transmembrane region" description="Helical" evidence="5">
    <location>
        <begin position="272"/>
        <end position="294"/>
    </location>
</feature>
<feature type="transmembrane region" description="Helical" evidence="5">
    <location>
        <begin position="89"/>
        <end position="115"/>
    </location>
</feature>
<evidence type="ECO:0000256" key="2">
    <source>
        <dbReference type="ARBA" id="ARBA00022692"/>
    </source>
</evidence>
<feature type="transmembrane region" description="Helical" evidence="5">
    <location>
        <begin position="549"/>
        <end position="567"/>
    </location>
</feature>
<dbReference type="OrthoDB" id="655540at2759"/>
<comment type="subcellular location">
    <subcellularLocation>
        <location evidence="1">Membrane</location>
        <topology evidence="1">Multi-pass membrane protein</topology>
    </subcellularLocation>
</comment>
<feature type="transmembrane region" description="Helical" evidence="5">
    <location>
        <begin position="739"/>
        <end position="760"/>
    </location>
</feature>
<feature type="transmembrane region" description="Helical" evidence="5">
    <location>
        <begin position="314"/>
        <end position="335"/>
    </location>
</feature>
<organism evidence="7 8">
    <name type="scientific">Perkinsus olseni</name>
    <name type="common">Perkinsus atlanticus</name>
    <dbReference type="NCBI Taxonomy" id="32597"/>
    <lineage>
        <taxon>Eukaryota</taxon>
        <taxon>Sar</taxon>
        <taxon>Alveolata</taxon>
        <taxon>Perkinsozoa</taxon>
        <taxon>Perkinsea</taxon>
        <taxon>Perkinsida</taxon>
        <taxon>Perkinsidae</taxon>
        <taxon>Perkinsus</taxon>
    </lineage>
</organism>